<feature type="transmembrane region" description="Helical" evidence="1">
    <location>
        <begin position="31"/>
        <end position="53"/>
    </location>
</feature>
<dbReference type="AlphaFoldDB" id="A0AAN5D488"/>
<gene>
    <name evidence="2" type="ORF">PMAYCL1PPCAC_26523</name>
</gene>
<dbReference type="PANTHER" id="PTHR23021:SF11">
    <property type="entry name" value="SERPENTINE RECEPTOR, CLASS T"/>
    <property type="match status" value="1"/>
</dbReference>
<reference evidence="3" key="1">
    <citation type="submission" date="2022-10" db="EMBL/GenBank/DDBJ databases">
        <title>Genome assembly of Pristionchus species.</title>
        <authorList>
            <person name="Yoshida K."/>
            <person name="Sommer R.J."/>
        </authorList>
    </citation>
    <scope>NUCLEOTIDE SEQUENCE [LARGE SCALE GENOMIC DNA]</scope>
    <source>
        <strain evidence="3">RS5460</strain>
    </source>
</reference>
<sequence>VYITVLLISIPNSVATSIYVYVNFMPASDALIVTGQVSWQFIHGLPPFIYLALKKSIRNITLRAIRLGK</sequence>
<dbReference type="EMBL" id="BTRK01000005">
    <property type="protein sequence ID" value="GMR56328.1"/>
    <property type="molecule type" value="Genomic_DNA"/>
</dbReference>
<keyword evidence="1" id="KW-0472">Membrane</keyword>
<comment type="caution">
    <text evidence="2">The sequence shown here is derived from an EMBL/GenBank/DDBJ whole genome shotgun (WGS) entry which is preliminary data.</text>
</comment>
<protein>
    <recommendedName>
        <fullName evidence="4">G protein-coupled receptor</fullName>
    </recommendedName>
</protein>
<name>A0AAN5D488_9BILA</name>
<keyword evidence="1" id="KW-1133">Transmembrane helix</keyword>
<keyword evidence="1" id="KW-0812">Transmembrane</keyword>
<evidence type="ECO:0000256" key="1">
    <source>
        <dbReference type="SAM" id="Phobius"/>
    </source>
</evidence>
<organism evidence="2 3">
    <name type="scientific">Pristionchus mayeri</name>
    <dbReference type="NCBI Taxonomy" id="1317129"/>
    <lineage>
        <taxon>Eukaryota</taxon>
        <taxon>Metazoa</taxon>
        <taxon>Ecdysozoa</taxon>
        <taxon>Nematoda</taxon>
        <taxon>Chromadorea</taxon>
        <taxon>Rhabditida</taxon>
        <taxon>Rhabditina</taxon>
        <taxon>Diplogasteromorpha</taxon>
        <taxon>Diplogasteroidea</taxon>
        <taxon>Neodiplogasteridae</taxon>
        <taxon>Pristionchus</taxon>
    </lineage>
</organism>
<evidence type="ECO:0000313" key="2">
    <source>
        <dbReference type="EMBL" id="GMR56328.1"/>
    </source>
</evidence>
<dbReference type="InterPro" id="IPR019425">
    <property type="entry name" value="7TM_GPCR_serpentine_rcpt_Srt"/>
</dbReference>
<dbReference type="Pfam" id="PF10321">
    <property type="entry name" value="7TM_GPCR_Srt"/>
    <property type="match status" value="1"/>
</dbReference>
<evidence type="ECO:0000313" key="3">
    <source>
        <dbReference type="Proteomes" id="UP001328107"/>
    </source>
</evidence>
<feature type="non-terminal residue" evidence="2">
    <location>
        <position position="69"/>
    </location>
</feature>
<dbReference type="Proteomes" id="UP001328107">
    <property type="component" value="Unassembled WGS sequence"/>
</dbReference>
<feature type="non-terminal residue" evidence="2">
    <location>
        <position position="1"/>
    </location>
</feature>
<proteinExistence type="predicted"/>
<dbReference type="PANTHER" id="PTHR23021">
    <property type="entry name" value="SERPENTINE RECEPTOR, CLASS T"/>
    <property type="match status" value="1"/>
</dbReference>
<accession>A0AAN5D488</accession>
<evidence type="ECO:0008006" key="4">
    <source>
        <dbReference type="Google" id="ProtNLM"/>
    </source>
</evidence>
<keyword evidence="3" id="KW-1185">Reference proteome</keyword>